<reference evidence="5 6" key="1">
    <citation type="submission" date="2018-11" db="EMBL/GenBank/DDBJ databases">
        <authorList>
            <consortium name="Pathogen Informatics"/>
        </authorList>
    </citation>
    <scope>NUCLEOTIDE SEQUENCE [LARGE SCALE GENOMIC DNA]</scope>
</reference>
<proteinExistence type="predicted"/>
<feature type="compositionally biased region" description="Basic and acidic residues" evidence="3">
    <location>
        <begin position="95"/>
        <end position="107"/>
    </location>
</feature>
<sequence length="308" mass="35994">MSLSGKSKSPGTLDSELSQSDLLSILARMQGELEAREIAVASLKCEQRYLLYADAVCNRYFLDRGFYIDPNDAILALQRDATHVEPSNDDSLDDSVPKERSQTSKDKPIPLKKIELHELIEAQKRAQEFYREQLRLAEEKYLEAHNRLEEERKKHERDTAEGDDVVAMLEKERERLQAELEHERSQNRRLERDLKKAMDSCAEQKTLTQRQRLAAANLIKERCRLLRELSQKRQEVERLERALSLRPSTSPKASSQLADDELKIAFLRPSPHKILNPDAYYTGQFSWVDYYYSFCWHCRRLFCWEGDA</sequence>
<dbReference type="Pfam" id="PF09727">
    <property type="entry name" value="CortBP2"/>
    <property type="match status" value="1"/>
</dbReference>
<evidence type="ECO:0000259" key="4">
    <source>
        <dbReference type="Pfam" id="PF09727"/>
    </source>
</evidence>
<evidence type="ECO:0000313" key="5">
    <source>
        <dbReference type="EMBL" id="VDN10948.1"/>
    </source>
</evidence>
<dbReference type="PANTHER" id="PTHR23166">
    <property type="entry name" value="FILAMIN/GPBP-INTERACTING PROTEIN"/>
    <property type="match status" value="1"/>
</dbReference>
<feature type="region of interest" description="Disordered" evidence="3">
    <location>
        <begin position="83"/>
        <end position="107"/>
    </location>
</feature>
<dbReference type="PANTHER" id="PTHR23166:SF5">
    <property type="entry name" value="CTTNBP2 N-TERMINAL-LIKE PROTEIN"/>
    <property type="match status" value="1"/>
</dbReference>
<dbReference type="InterPro" id="IPR050719">
    <property type="entry name" value="Cortactin-Actin_Reg"/>
</dbReference>
<feature type="domain" description="Cortactin-binding protein-2 N-terminal" evidence="4">
    <location>
        <begin position="16"/>
        <end position="208"/>
    </location>
</feature>
<accession>A0A3P7LLZ1</accession>
<evidence type="ECO:0000256" key="1">
    <source>
        <dbReference type="ARBA" id="ARBA00023054"/>
    </source>
</evidence>
<evidence type="ECO:0000256" key="3">
    <source>
        <dbReference type="SAM" id="MobiDB-lite"/>
    </source>
</evidence>
<dbReference type="EMBL" id="UYRU01050330">
    <property type="protein sequence ID" value="VDN10948.1"/>
    <property type="molecule type" value="Genomic_DNA"/>
</dbReference>
<dbReference type="AlphaFoldDB" id="A0A3P7LLZ1"/>
<keyword evidence="6" id="KW-1185">Reference proteome</keyword>
<dbReference type="OrthoDB" id="6021133at2759"/>
<evidence type="ECO:0000313" key="6">
    <source>
        <dbReference type="Proteomes" id="UP000281553"/>
    </source>
</evidence>
<name>A0A3P7LLZ1_DIBLA</name>
<organism evidence="5 6">
    <name type="scientific">Dibothriocephalus latus</name>
    <name type="common">Fish tapeworm</name>
    <name type="synonym">Diphyllobothrium latum</name>
    <dbReference type="NCBI Taxonomy" id="60516"/>
    <lineage>
        <taxon>Eukaryota</taxon>
        <taxon>Metazoa</taxon>
        <taxon>Spiralia</taxon>
        <taxon>Lophotrochozoa</taxon>
        <taxon>Platyhelminthes</taxon>
        <taxon>Cestoda</taxon>
        <taxon>Eucestoda</taxon>
        <taxon>Diphyllobothriidea</taxon>
        <taxon>Diphyllobothriidae</taxon>
        <taxon>Dibothriocephalus</taxon>
    </lineage>
</organism>
<keyword evidence="1 2" id="KW-0175">Coiled coil</keyword>
<dbReference type="InterPro" id="IPR019131">
    <property type="entry name" value="Cortactin-binding_p2_N"/>
</dbReference>
<dbReference type="Proteomes" id="UP000281553">
    <property type="component" value="Unassembled WGS sequence"/>
</dbReference>
<evidence type="ECO:0000256" key="2">
    <source>
        <dbReference type="SAM" id="Coils"/>
    </source>
</evidence>
<gene>
    <name evidence="5" type="ORF">DILT_LOCUS6779</name>
</gene>
<feature type="coiled-coil region" evidence="2">
    <location>
        <begin position="120"/>
        <end position="246"/>
    </location>
</feature>
<protein>
    <recommendedName>
        <fullName evidence="4">Cortactin-binding protein-2 N-terminal domain-containing protein</fullName>
    </recommendedName>
</protein>